<reference evidence="2" key="1">
    <citation type="journal article" date="2023" name="Science">
        <title>Genome structures resolve the early diversification of teleost fishes.</title>
        <authorList>
            <person name="Parey E."/>
            <person name="Louis A."/>
            <person name="Montfort J."/>
            <person name="Bouchez O."/>
            <person name="Roques C."/>
            <person name="Iampietro C."/>
            <person name="Lluch J."/>
            <person name="Castinel A."/>
            <person name="Donnadieu C."/>
            <person name="Desvignes T."/>
            <person name="Floi Bucao C."/>
            <person name="Jouanno E."/>
            <person name="Wen M."/>
            <person name="Mejri S."/>
            <person name="Dirks R."/>
            <person name="Jansen H."/>
            <person name="Henkel C."/>
            <person name="Chen W.J."/>
            <person name="Zahm M."/>
            <person name="Cabau C."/>
            <person name="Klopp C."/>
            <person name="Thompson A.W."/>
            <person name="Robinson-Rechavi M."/>
            <person name="Braasch I."/>
            <person name="Lecointre G."/>
            <person name="Bobe J."/>
            <person name="Postlethwait J.H."/>
            <person name="Berthelot C."/>
            <person name="Roest Crollius H."/>
            <person name="Guiguen Y."/>
        </authorList>
    </citation>
    <scope>NUCLEOTIDE SEQUENCE</scope>
    <source>
        <strain evidence="2">NC1722</strain>
    </source>
</reference>
<sequence length="132" mass="14633">MFLLRHMRRAARRAKEEGRRGRRPIARRLRLGATATVASHRGSWCGDAPAHRGVTPGEAWRVARARQSVDSHEHEFTEGPRLHGNVRPSRDGFISGVPRRAHPGFAAAQKLPVICRVATFPCSAALSSLERN</sequence>
<name>A0AAD7W5C5_9TELE</name>
<comment type="caution">
    <text evidence="2">The sequence shown here is derived from an EMBL/GenBank/DDBJ whole genome shotgun (WGS) entry which is preliminary data.</text>
</comment>
<evidence type="ECO:0000313" key="3">
    <source>
        <dbReference type="Proteomes" id="UP001221898"/>
    </source>
</evidence>
<accession>A0AAD7W5C5</accession>
<proteinExistence type="predicted"/>
<keyword evidence="3" id="KW-1185">Reference proteome</keyword>
<dbReference type="EMBL" id="JAINUG010000281">
    <property type="protein sequence ID" value="KAJ8384043.1"/>
    <property type="molecule type" value="Genomic_DNA"/>
</dbReference>
<evidence type="ECO:0000256" key="1">
    <source>
        <dbReference type="SAM" id="MobiDB-lite"/>
    </source>
</evidence>
<feature type="region of interest" description="Disordered" evidence="1">
    <location>
        <begin position="71"/>
        <end position="91"/>
    </location>
</feature>
<organism evidence="2 3">
    <name type="scientific">Aldrovandia affinis</name>
    <dbReference type="NCBI Taxonomy" id="143900"/>
    <lineage>
        <taxon>Eukaryota</taxon>
        <taxon>Metazoa</taxon>
        <taxon>Chordata</taxon>
        <taxon>Craniata</taxon>
        <taxon>Vertebrata</taxon>
        <taxon>Euteleostomi</taxon>
        <taxon>Actinopterygii</taxon>
        <taxon>Neopterygii</taxon>
        <taxon>Teleostei</taxon>
        <taxon>Notacanthiformes</taxon>
        <taxon>Halosauridae</taxon>
        <taxon>Aldrovandia</taxon>
    </lineage>
</organism>
<gene>
    <name evidence="2" type="ORF">AAFF_G00212870</name>
</gene>
<dbReference type="AlphaFoldDB" id="A0AAD7W5C5"/>
<feature type="compositionally biased region" description="Basic and acidic residues" evidence="1">
    <location>
        <begin position="71"/>
        <end position="81"/>
    </location>
</feature>
<protein>
    <submittedName>
        <fullName evidence="2">Uncharacterized protein</fullName>
    </submittedName>
</protein>
<evidence type="ECO:0000313" key="2">
    <source>
        <dbReference type="EMBL" id="KAJ8384043.1"/>
    </source>
</evidence>
<dbReference type="Proteomes" id="UP001221898">
    <property type="component" value="Unassembled WGS sequence"/>
</dbReference>